<evidence type="ECO:0000313" key="2">
    <source>
        <dbReference type="Proteomes" id="UP000814033"/>
    </source>
</evidence>
<dbReference type="EMBL" id="MU275853">
    <property type="protein sequence ID" value="KAI0051382.1"/>
    <property type="molecule type" value="Genomic_DNA"/>
</dbReference>
<sequence>MSAIPPIPPHPVDPAQYSARPPLPPLPPNALDYEKSQPHFEAPLAAPRPHKLQPDLPAEMARTLDHQISRDPSFTPSLSNYNVPPPPPPPGQAGYGSPAPAGFNPNPGFANPGAARGATPLPPPAGSDWSPWNFPQPQPSTSSPSQPPPGPPPPPQGHRPFPSYSSPRNPTLPPGTPDSLSPAMGAMSIHPPPATAAAAADPPSLTAPLPTISSLLAAEQPIQNPNGNPASKLAWSRDVLSLVERMHPPPEDAPPGPVHITDSELSRLADIAVPLILQLAGTQHPIPEAVYLRATLEASGAFPRHVQTNPRAAFRDYEKAARAGFHKAWFKLGRDYENFGDFPHAKDCFERGVRNNDESCLYRMGMANLLGQLGLTASPESALPLLQRAATLATVDVPQPAYIFGLLLLGEFSPAQLPQHLLSPNDARRHLERAAYLHFAPAQYKLGHSYEFASAPFPFDALLSVQYYSLASQQGEVEADMALSKWFLCGAEGAFDKDEALAFTFAEKSARKGLPSAEFAMGYYTEVGVGGPKDIDAARKWYTRASQHGNADAAERLAALSHPAPQALSRQEHDQLTDVTLVRKRTQAKQRSDARGGATQAAMPVAGGQQMIATIRQNSLAYRPPREPAAATPPVAQPPAQSQPYAAGPGPSAQAYAQGPPPTQAYAQGPPQQQQGPPPPQAQNFSPGHAPRPSAEARQYSGPPGAGPAAWRGQPRFGLTDHGATPPPQGPPQQGPPPSQQVTPPLRARPRPQQSAPAPAPGPPQDGRTPPPQKGPATFQEMGFQSQKLEEKECVIM</sequence>
<proteinExistence type="predicted"/>
<keyword evidence="2" id="KW-1185">Reference proteome</keyword>
<reference evidence="1" key="1">
    <citation type="submission" date="2021-02" db="EMBL/GenBank/DDBJ databases">
        <authorList>
            <consortium name="DOE Joint Genome Institute"/>
            <person name="Ahrendt S."/>
            <person name="Looney B.P."/>
            <person name="Miyauchi S."/>
            <person name="Morin E."/>
            <person name="Drula E."/>
            <person name="Courty P.E."/>
            <person name="Chicoki N."/>
            <person name="Fauchery L."/>
            <person name="Kohler A."/>
            <person name="Kuo A."/>
            <person name="Labutti K."/>
            <person name="Pangilinan J."/>
            <person name="Lipzen A."/>
            <person name="Riley R."/>
            <person name="Andreopoulos W."/>
            <person name="He G."/>
            <person name="Johnson J."/>
            <person name="Barry K.W."/>
            <person name="Grigoriev I.V."/>
            <person name="Nagy L."/>
            <person name="Hibbett D."/>
            <person name="Henrissat B."/>
            <person name="Matheny P.B."/>
            <person name="Labbe J."/>
            <person name="Martin F."/>
        </authorList>
    </citation>
    <scope>NUCLEOTIDE SEQUENCE</scope>
    <source>
        <strain evidence="1">FP105234-sp</strain>
    </source>
</reference>
<accession>A0ACB8S5E9</accession>
<dbReference type="Proteomes" id="UP000814033">
    <property type="component" value="Unassembled WGS sequence"/>
</dbReference>
<gene>
    <name evidence="1" type="ORF">FA95DRAFT_1587293</name>
</gene>
<comment type="caution">
    <text evidence="1">The sequence shown here is derived from an EMBL/GenBank/DDBJ whole genome shotgun (WGS) entry which is preliminary data.</text>
</comment>
<reference evidence="1" key="2">
    <citation type="journal article" date="2022" name="New Phytol.">
        <title>Evolutionary transition to the ectomycorrhizal habit in the genomes of a hyperdiverse lineage of mushroom-forming fungi.</title>
        <authorList>
            <person name="Looney B."/>
            <person name="Miyauchi S."/>
            <person name="Morin E."/>
            <person name="Drula E."/>
            <person name="Courty P.E."/>
            <person name="Kohler A."/>
            <person name="Kuo A."/>
            <person name="LaButti K."/>
            <person name="Pangilinan J."/>
            <person name="Lipzen A."/>
            <person name="Riley R."/>
            <person name="Andreopoulos W."/>
            <person name="He G."/>
            <person name="Johnson J."/>
            <person name="Nolan M."/>
            <person name="Tritt A."/>
            <person name="Barry K.W."/>
            <person name="Grigoriev I.V."/>
            <person name="Nagy L.G."/>
            <person name="Hibbett D."/>
            <person name="Henrissat B."/>
            <person name="Matheny P.B."/>
            <person name="Labbe J."/>
            <person name="Martin F.M."/>
        </authorList>
    </citation>
    <scope>NUCLEOTIDE SEQUENCE</scope>
    <source>
        <strain evidence="1">FP105234-sp</strain>
    </source>
</reference>
<name>A0ACB8S5E9_9AGAM</name>
<protein>
    <submittedName>
        <fullName evidence="1">HCP-like protein</fullName>
    </submittedName>
</protein>
<evidence type="ECO:0000313" key="1">
    <source>
        <dbReference type="EMBL" id="KAI0051382.1"/>
    </source>
</evidence>
<organism evidence="1 2">
    <name type="scientific">Auriscalpium vulgare</name>
    <dbReference type="NCBI Taxonomy" id="40419"/>
    <lineage>
        <taxon>Eukaryota</taxon>
        <taxon>Fungi</taxon>
        <taxon>Dikarya</taxon>
        <taxon>Basidiomycota</taxon>
        <taxon>Agaricomycotina</taxon>
        <taxon>Agaricomycetes</taxon>
        <taxon>Russulales</taxon>
        <taxon>Auriscalpiaceae</taxon>
        <taxon>Auriscalpium</taxon>
    </lineage>
</organism>